<dbReference type="Proteomes" id="UP000789702">
    <property type="component" value="Unassembled WGS sequence"/>
</dbReference>
<reference evidence="1" key="1">
    <citation type="submission" date="2021-06" db="EMBL/GenBank/DDBJ databases">
        <authorList>
            <person name="Kallberg Y."/>
            <person name="Tangrot J."/>
            <person name="Rosling A."/>
        </authorList>
    </citation>
    <scope>NUCLEOTIDE SEQUENCE</scope>
    <source>
        <strain evidence="1">IL203A</strain>
    </source>
</reference>
<keyword evidence="2" id="KW-1185">Reference proteome</keyword>
<proteinExistence type="predicted"/>
<comment type="caution">
    <text evidence="1">The sequence shown here is derived from an EMBL/GenBank/DDBJ whole genome shotgun (WGS) entry which is preliminary data.</text>
</comment>
<sequence length="199" mass="22776">RIEAFDFFLESGDPPEEITIKDAIDFTAAAWKEVTSRTIRNCWRKTGILPEGFLSELFLYEEPDQANEPDQSNEPDIIDEIQDLIMRLPLDQPMDAYEYVIADNNLITTEMPTDEEIIEAIKNRDCIEPDKESRKPISPAKALRFICGILTFLEEQPDGSFKVDDSLIQNLEKLKKEVNSKLVASKRQATLDTFICNTN</sequence>
<name>A0ACA9NVL8_9GLOM</name>
<evidence type="ECO:0000313" key="1">
    <source>
        <dbReference type="EMBL" id="CAG8670967.1"/>
    </source>
</evidence>
<organism evidence="1 2">
    <name type="scientific">Dentiscutata heterogama</name>
    <dbReference type="NCBI Taxonomy" id="1316150"/>
    <lineage>
        <taxon>Eukaryota</taxon>
        <taxon>Fungi</taxon>
        <taxon>Fungi incertae sedis</taxon>
        <taxon>Mucoromycota</taxon>
        <taxon>Glomeromycotina</taxon>
        <taxon>Glomeromycetes</taxon>
        <taxon>Diversisporales</taxon>
        <taxon>Gigasporaceae</taxon>
        <taxon>Dentiscutata</taxon>
    </lineage>
</organism>
<accession>A0ACA9NVL8</accession>
<dbReference type="EMBL" id="CAJVPU010019318">
    <property type="protein sequence ID" value="CAG8670967.1"/>
    <property type="molecule type" value="Genomic_DNA"/>
</dbReference>
<protein>
    <submittedName>
        <fullName evidence="1">9336_t:CDS:1</fullName>
    </submittedName>
</protein>
<evidence type="ECO:0000313" key="2">
    <source>
        <dbReference type="Proteomes" id="UP000789702"/>
    </source>
</evidence>
<gene>
    <name evidence="1" type="ORF">DHETER_LOCUS10181</name>
</gene>
<feature type="non-terminal residue" evidence="1">
    <location>
        <position position="1"/>
    </location>
</feature>